<evidence type="ECO:0000313" key="1">
    <source>
        <dbReference type="EMBL" id="SDH77223.1"/>
    </source>
</evidence>
<dbReference type="Proteomes" id="UP000198606">
    <property type="component" value="Unassembled WGS sequence"/>
</dbReference>
<dbReference type="GO" id="GO:0008893">
    <property type="term" value="F:guanosine-3',5'-bis(diphosphate) 3'-diphosphatase activity"/>
    <property type="evidence" value="ECO:0007669"/>
    <property type="project" value="TreeGrafter"/>
</dbReference>
<protein>
    <submittedName>
        <fullName evidence="1">HD domain-containing protein</fullName>
    </submittedName>
</protein>
<dbReference type="PANTHER" id="PTHR46246:SF1">
    <property type="entry name" value="GUANOSINE-3',5'-BIS(DIPHOSPHATE) 3'-PYROPHOSPHOHYDROLASE MESH1"/>
    <property type="match status" value="1"/>
</dbReference>
<dbReference type="EMBL" id="FNDG01000007">
    <property type="protein sequence ID" value="SDH77223.1"/>
    <property type="molecule type" value="Genomic_DNA"/>
</dbReference>
<accession>A0A1G8F4Z0</accession>
<proteinExistence type="predicted"/>
<dbReference type="Gene3D" id="1.10.3210.10">
    <property type="entry name" value="Hypothetical protein af1432"/>
    <property type="match status" value="1"/>
</dbReference>
<gene>
    <name evidence="1" type="ORF">SAMN05216588_107135</name>
</gene>
<reference evidence="1 2" key="1">
    <citation type="submission" date="2016-10" db="EMBL/GenBank/DDBJ databases">
        <authorList>
            <person name="de Groot N.N."/>
        </authorList>
    </citation>
    <scope>NUCLEOTIDE SEQUENCE [LARGE SCALE GENOMIC DNA]</scope>
    <source>
        <strain evidence="1 2">LMG 18387</strain>
    </source>
</reference>
<dbReference type="InterPro" id="IPR052194">
    <property type="entry name" value="MESH1"/>
</dbReference>
<dbReference type="RefSeq" id="WP_084304851.1">
    <property type="nucleotide sequence ID" value="NZ_FNDG01000007.1"/>
</dbReference>
<dbReference type="AlphaFoldDB" id="A0A1G8F4Z0"/>
<name>A0A1G8F4Z0_9GAMM</name>
<evidence type="ECO:0000313" key="2">
    <source>
        <dbReference type="Proteomes" id="UP000198606"/>
    </source>
</evidence>
<dbReference type="Pfam" id="PF13328">
    <property type="entry name" value="HD_4"/>
    <property type="match status" value="1"/>
</dbReference>
<dbReference type="SUPFAM" id="SSF109604">
    <property type="entry name" value="HD-domain/PDEase-like"/>
    <property type="match status" value="1"/>
</dbReference>
<sequence>MSTLERAIAIAAAAHEGQLDKAGTPYILHPIKVMLRVDSVQARIAAVLHDVVEDSDVSLQALREEGFGEDVLRAIAALSKIPGESYEAFIERAIADPIARQVKLADLRENSDLSRLASPSEIDHQRTEKYARAIERILAHDAPPPVP</sequence>
<organism evidence="1 2">
    <name type="scientific">Phytopseudomonas flavescens</name>
    <dbReference type="NCBI Taxonomy" id="29435"/>
    <lineage>
        <taxon>Bacteria</taxon>
        <taxon>Pseudomonadati</taxon>
        <taxon>Pseudomonadota</taxon>
        <taxon>Gammaproteobacteria</taxon>
        <taxon>Pseudomonadales</taxon>
        <taxon>Pseudomonadaceae</taxon>
        <taxon>Phytopseudomonas</taxon>
    </lineage>
</organism>
<dbReference type="PANTHER" id="PTHR46246">
    <property type="entry name" value="GUANOSINE-3',5'-BIS(DIPHOSPHATE) 3'-PYROPHOSPHOHYDROLASE MESH1"/>
    <property type="match status" value="1"/>
</dbReference>
<dbReference type="STRING" id="29435.SAMN05216588_107135"/>